<evidence type="ECO:0000313" key="3">
    <source>
        <dbReference type="Proteomes" id="UP001470230"/>
    </source>
</evidence>
<keyword evidence="3" id="KW-1185">Reference proteome</keyword>
<keyword evidence="1" id="KW-0396">Initiation factor</keyword>
<comment type="caution">
    <text evidence="2">The sequence shown here is derived from an EMBL/GenBank/DDBJ whole genome shotgun (WGS) entry which is preliminary data.</text>
</comment>
<protein>
    <submittedName>
        <fullName evidence="2">Uncharacterized protein</fullName>
    </submittedName>
</protein>
<keyword evidence="1" id="KW-0694">RNA-binding</keyword>
<gene>
    <name evidence="2" type="ORF">M9Y10_034881</name>
</gene>
<dbReference type="PANTHER" id="PTHR11960">
    <property type="entry name" value="EUKARYOTIC TRANSLATION INITIATION FACTOR 4E RELATED"/>
    <property type="match status" value="1"/>
</dbReference>
<sequence length="197" mass="22711">MTNPEAKHLLQNPWTFYYLQKSNNTQNYSDQIKKIAKVDSVEDFWAVYSHTISPQRLKPSLQLHFFRNDSRAMWEDEDNKRGGAFLVTVPQSHASEQWEKLLLALIGDQIDKDFIGAVINIRPDCHRIFVWNQTADIEKCRQLSKDLFDVLELPYKTKICYNPHSKFLSTDGTGKMVSSTTYQLEADGPVILQGNGK</sequence>
<dbReference type="Pfam" id="PF01652">
    <property type="entry name" value="IF4E"/>
    <property type="match status" value="1"/>
</dbReference>
<dbReference type="Gene3D" id="3.30.760.10">
    <property type="entry name" value="RNA Cap, Translation Initiation Factor Eif4e"/>
    <property type="match status" value="1"/>
</dbReference>
<evidence type="ECO:0000256" key="1">
    <source>
        <dbReference type="RuleBase" id="RU004374"/>
    </source>
</evidence>
<evidence type="ECO:0000313" key="2">
    <source>
        <dbReference type="EMBL" id="KAK8890121.1"/>
    </source>
</evidence>
<accession>A0ABR2KH93</accession>
<proteinExistence type="inferred from homology"/>
<dbReference type="SUPFAM" id="SSF55418">
    <property type="entry name" value="eIF4e-like"/>
    <property type="match status" value="1"/>
</dbReference>
<organism evidence="2 3">
    <name type="scientific">Tritrichomonas musculus</name>
    <dbReference type="NCBI Taxonomy" id="1915356"/>
    <lineage>
        <taxon>Eukaryota</taxon>
        <taxon>Metamonada</taxon>
        <taxon>Parabasalia</taxon>
        <taxon>Tritrichomonadida</taxon>
        <taxon>Tritrichomonadidae</taxon>
        <taxon>Tritrichomonas</taxon>
    </lineage>
</organism>
<dbReference type="Proteomes" id="UP001470230">
    <property type="component" value="Unassembled WGS sequence"/>
</dbReference>
<name>A0ABR2KH93_9EUKA</name>
<dbReference type="InterPro" id="IPR001040">
    <property type="entry name" value="TIF_eIF_4E"/>
</dbReference>
<comment type="similarity">
    <text evidence="1">Belongs to the eukaryotic initiation factor 4E family.</text>
</comment>
<keyword evidence="1" id="KW-0648">Protein biosynthesis</keyword>
<reference evidence="2 3" key="1">
    <citation type="submission" date="2024-04" db="EMBL/GenBank/DDBJ databases">
        <title>Tritrichomonas musculus Genome.</title>
        <authorList>
            <person name="Alves-Ferreira E."/>
            <person name="Grigg M."/>
            <person name="Lorenzi H."/>
            <person name="Galac M."/>
        </authorList>
    </citation>
    <scope>NUCLEOTIDE SEQUENCE [LARGE SCALE GENOMIC DNA]</scope>
    <source>
        <strain evidence="2 3">EAF2021</strain>
    </source>
</reference>
<dbReference type="InterPro" id="IPR023398">
    <property type="entry name" value="TIF_eIF4e-like"/>
</dbReference>
<dbReference type="PANTHER" id="PTHR11960:SF18">
    <property type="entry name" value="EUKARYOTIC TRANSLATION INITIATION FACTOR 4E HOMOLOGOUS PROTEIN, ISOFORM B"/>
    <property type="match status" value="1"/>
</dbReference>
<dbReference type="EMBL" id="JAPFFF010000005">
    <property type="protein sequence ID" value="KAK8890121.1"/>
    <property type="molecule type" value="Genomic_DNA"/>
</dbReference>